<dbReference type="OrthoDB" id="9815676at2"/>
<dbReference type="FunFam" id="1.10.10.10:FF:000001">
    <property type="entry name" value="LysR family transcriptional regulator"/>
    <property type="match status" value="1"/>
</dbReference>
<dbReference type="Proteomes" id="UP000236745">
    <property type="component" value="Unassembled WGS sequence"/>
</dbReference>
<dbReference type="EMBL" id="FNVQ01000001">
    <property type="protein sequence ID" value="SEF84939.1"/>
    <property type="molecule type" value="Genomic_DNA"/>
</dbReference>
<dbReference type="PANTHER" id="PTHR30537">
    <property type="entry name" value="HTH-TYPE TRANSCRIPTIONAL REGULATOR"/>
    <property type="match status" value="1"/>
</dbReference>
<evidence type="ECO:0000256" key="2">
    <source>
        <dbReference type="ARBA" id="ARBA00023015"/>
    </source>
</evidence>
<evidence type="ECO:0000256" key="3">
    <source>
        <dbReference type="ARBA" id="ARBA00023125"/>
    </source>
</evidence>
<dbReference type="FunFam" id="3.40.190.290:FF:000001">
    <property type="entry name" value="Transcriptional regulator, LysR family"/>
    <property type="match status" value="1"/>
</dbReference>
<evidence type="ECO:0000259" key="5">
    <source>
        <dbReference type="PROSITE" id="PS50931"/>
    </source>
</evidence>
<dbReference type="PANTHER" id="PTHR30537:SF5">
    <property type="entry name" value="HTH-TYPE TRANSCRIPTIONAL ACTIVATOR TTDR-RELATED"/>
    <property type="match status" value="1"/>
</dbReference>
<dbReference type="RefSeq" id="WP_104001656.1">
    <property type="nucleotide sequence ID" value="NZ_FNVQ01000001.1"/>
</dbReference>
<protein>
    <submittedName>
        <fullName evidence="6">DNA-binding transcriptional regulator, LysR family</fullName>
    </submittedName>
</protein>
<dbReference type="InterPro" id="IPR005119">
    <property type="entry name" value="LysR_subst-bd"/>
</dbReference>
<proteinExistence type="inferred from homology"/>
<evidence type="ECO:0000256" key="4">
    <source>
        <dbReference type="ARBA" id="ARBA00023163"/>
    </source>
</evidence>
<dbReference type="SUPFAM" id="SSF53850">
    <property type="entry name" value="Periplasmic binding protein-like II"/>
    <property type="match status" value="1"/>
</dbReference>
<dbReference type="GO" id="GO:0043565">
    <property type="term" value="F:sequence-specific DNA binding"/>
    <property type="evidence" value="ECO:0007669"/>
    <property type="project" value="TreeGrafter"/>
</dbReference>
<evidence type="ECO:0000256" key="1">
    <source>
        <dbReference type="ARBA" id="ARBA00009437"/>
    </source>
</evidence>
<dbReference type="GO" id="GO:0003700">
    <property type="term" value="F:DNA-binding transcription factor activity"/>
    <property type="evidence" value="ECO:0007669"/>
    <property type="project" value="InterPro"/>
</dbReference>
<name>A0A1H5VC94_9GAMM</name>
<evidence type="ECO:0000313" key="7">
    <source>
        <dbReference type="Proteomes" id="UP000236745"/>
    </source>
</evidence>
<gene>
    <name evidence="6" type="ORF">SAMN05444390_101690</name>
</gene>
<reference evidence="6 7" key="1">
    <citation type="submission" date="2016-10" db="EMBL/GenBank/DDBJ databases">
        <authorList>
            <person name="de Groot N.N."/>
        </authorList>
    </citation>
    <scope>NUCLEOTIDE SEQUENCE [LARGE SCALE GENOMIC DNA]</scope>
    <source>
        <strain evidence="6 7">DSM 22012</strain>
    </source>
</reference>
<keyword evidence="4" id="KW-0804">Transcription</keyword>
<dbReference type="SUPFAM" id="SSF46785">
    <property type="entry name" value="Winged helix' DNA-binding domain"/>
    <property type="match status" value="1"/>
</dbReference>
<keyword evidence="3 6" id="KW-0238">DNA-binding</keyword>
<dbReference type="Pfam" id="PF00126">
    <property type="entry name" value="HTH_1"/>
    <property type="match status" value="1"/>
</dbReference>
<comment type="similarity">
    <text evidence="1">Belongs to the LysR transcriptional regulatory family.</text>
</comment>
<dbReference type="AlphaFoldDB" id="A0A1H5VC94"/>
<dbReference type="Gene3D" id="3.40.190.290">
    <property type="match status" value="1"/>
</dbReference>
<dbReference type="Pfam" id="PF03466">
    <property type="entry name" value="LysR_substrate"/>
    <property type="match status" value="1"/>
</dbReference>
<dbReference type="InterPro" id="IPR036388">
    <property type="entry name" value="WH-like_DNA-bd_sf"/>
</dbReference>
<dbReference type="PROSITE" id="PS50931">
    <property type="entry name" value="HTH_LYSR"/>
    <property type="match status" value="1"/>
</dbReference>
<dbReference type="GO" id="GO:0006351">
    <property type="term" value="P:DNA-templated transcription"/>
    <property type="evidence" value="ECO:0007669"/>
    <property type="project" value="TreeGrafter"/>
</dbReference>
<dbReference type="InterPro" id="IPR058163">
    <property type="entry name" value="LysR-type_TF_proteobact-type"/>
</dbReference>
<dbReference type="Gene3D" id="1.10.10.10">
    <property type="entry name" value="Winged helix-like DNA-binding domain superfamily/Winged helix DNA-binding domain"/>
    <property type="match status" value="1"/>
</dbReference>
<keyword evidence="7" id="KW-1185">Reference proteome</keyword>
<accession>A0A1H5VC94</accession>
<sequence length="303" mass="34140">MDAEDSMRFFVSLAQKRSLSGAAQELDLSPSAATKRLAQIEDRIGVKLVNRTTRHISLTPEGEIYLEYAQNILAQMEEMQDVIRNQSESPTGQLNIHAPLGFGRKYIAPLVSEFVSEHPDLVVRLTLSDRHVSPPDDAVDILIRFGDVPDSRLIARKIAPNRRFISASPRYLDKMGRPAAPQDLSSHKAIALRQNDETANLWRLTKDNQTQAVRVPVKLSTNDGHVALQWAIEGHGLLMRAQWDLAKHLRSGELELVLPEYETPPADIYAVYLQKARLATRVSLFLDYLEASFLTKTTTSDYW</sequence>
<dbReference type="InterPro" id="IPR000847">
    <property type="entry name" value="LysR_HTH_N"/>
</dbReference>
<feature type="domain" description="HTH lysR-type" evidence="5">
    <location>
        <begin position="1"/>
        <end position="59"/>
    </location>
</feature>
<dbReference type="InterPro" id="IPR036390">
    <property type="entry name" value="WH_DNA-bd_sf"/>
</dbReference>
<evidence type="ECO:0000313" key="6">
    <source>
        <dbReference type="EMBL" id="SEF84939.1"/>
    </source>
</evidence>
<keyword evidence="2" id="KW-0805">Transcription regulation</keyword>
<organism evidence="6 7">
    <name type="scientific">Marinobacterium lutimaris</name>
    <dbReference type="NCBI Taxonomy" id="568106"/>
    <lineage>
        <taxon>Bacteria</taxon>
        <taxon>Pseudomonadati</taxon>
        <taxon>Pseudomonadota</taxon>
        <taxon>Gammaproteobacteria</taxon>
        <taxon>Oceanospirillales</taxon>
        <taxon>Oceanospirillaceae</taxon>
        <taxon>Marinobacterium</taxon>
    </lineage>
</organism>
<dbReference type="CDD" id="cd08479">
    <property type="entry name" value="PBP2_CrgA_like_9"/>
    <property type="match status" value="1"/>
</dbReference>